<evidence type="ECO:0000256" key="5">
    <source>
        <dbReference type="ARBA" id="ARBA00023065"/>
    </source>
</evidence>
<comment type="subcellular location">
    <subcellularLocation>
        <location evidence="1">Membrane</location>
        <topology evidence="1">Multi-pass membrane protein</topology>
    </subcellularLocation>
</comment>
<feature type="transmembrane region" description="Helical" evidence="10">
    <location>
        <begin position="92"/>
        <end position="111"/>
    </location>
</feature>
<evidence type="ECO:0000313" key="12">
    <source>
        <dbReference type="EMBL" id="BES93088.1"/>
    </source>
</evidence>
<feature type="region of interest" description="Disordered" evidence="9">
    <location>
        <begin position="1"/>
        <end position="25"/>
    </location>
</feature>
<feature type="compositionally biased region" description="Pro residues" evidence="9">
    <location>
        <begin position="8"/>
        <end position="17"/>
    </location>
</feature>
<dbReference type="InterPro" id="IPR013099">
    <property type="entry name" value="K_chnl_dom"/>
</dbReference>
<keyword evidence="5 8" id="KW-0406">Ion transport</keyword>
<evidence type="ECO:0000256" key="8">
    <source>
        <dbReference type="RuleBase" id="RU003857"/>
    </source>
</evidence>
<evidence type="ECO:0000313" key="13">
    <source>
        <dbReference type="Proteomes" id="UP001307889"/>
    </source>
</evidence>
<evidence type="ECO:0000256" key="1">
    <source>
        <dbReference type="ARBA" id="ARBA00004141"/>
    </source>
</evidence>
<organism evidence="12 13">
    <name type="scientific">Nesidiocoris tenuis</name>
    <dbReference type="NCBI Taxonomy" id="355587"/>
    <lineage>
        <taxon>Eukaryota</taxon>
        <taxon>Metazoa</taxon>
        <taxon>Ecdysozoa</taxon>
        <taxon>Arthropoda</taxon>
        <taxon>Hexapoda</taxon>
        <taxon>Insecta</taxon>
        <taxon>Pterygota</taxon>
        <taxon>Neoptera</taxon>
        <taxon>Paraneoptera</taxon>
        <taxon>Hemiptera</taxon>
        <taxon>Heteroptera</taxon>
        <taxon>Panheteroptera</taxon>
        <taxon>Cimicomorpha</taxon>
        <taxon>Miridae</taxon>
        <taxon>Dicyphina</taxon>
        <taxon>Nesidiocoris</taxon>
    </lineage>
</organism>
<evidence type="ECO:0000256" key="9">
    <source>
        <dbReference type="SAM" id="MobiDB-lite"/>
    </source>
</evidence>
<evidence type="ECO:0000256" key="3">
    <source>
        <dbReference type="ARBA" id="ARBA00022692"/>
    </source>
</evidence>
<comment type="similarity">
    <text evidence="8">Belongs to the two pore domain potassium channel (TC 1.A.1.8) family.</text>
</comment>
<keyword evidence="6 10" id="KW-0472">Membrane</keyword>
<keyword evidence="3 8" id="KW-0812">Transmembrane</keyword>
<dbReference type="PANTHER" id="PTHR11003:SF352">
    <property type="entry name" value="BCDNA.GH04802-RELATED"/>
    <property type="match status" value="1"/>
</dbReference>
<feature type="transmembrane region" description="Helical" evidence="10">
    <location>
        <begin position="232"/>
        <end position="256"/>
    </location>
</feature>
<dbReference type="PANTHER" id="PTHR11003">
    <property type="entry name" value="POTASSIUM CHANNEL, SUBFAMILY K"/>
    <property type="match status" value="1"/>
</dbReference>
<dbReference type="InterPro" id="IPR003280">
    <property type="entry name" value="2pore_dom_K_chnl"/>
</dbReference>
<feature type="region of interest" description="Disordered" evidence="9">
    <location>
        <begin position="544"/>
        <end position="572"/>
    </location>
</feature>
<dbReference type="PRINTS" id="PR01333">
    <property type="entry name" value="2POREKCHANEL"/>
</dbReference>
<reference evidence="12 13" key="1">
    <citation type="submission" date="2023-09" db="EMBL/GenBank/DDBJ databases">
        <title>Nesidiocoris tenuis whole genome shotgun sequence.</title>
        <authorList>
            <person name="Shibata T."/>
            <person name="Shimoda M."/>
            <person name="Kobayashi T."/>
            <person name="Uehara T."/>
        </authorList>
    </citation>
    <scope>NUCLEOTIDE SEQUENCE [LARGE SCALE GENOMIC DNA]</scope>
    <source>
        <strain evidence="12 13">Japan</strain>
    </source>
</reference>
<proteinExistence type="inferred from homology"/>
<evidence type="ECO:0000256" key="2">
    <source>
        <dbReference type="ARBA" id="ARBA00022448"/>
    </source>
</evidence>
<name>A0ABN7ALI3_9HEMI</name>
<feature type="transmembrane region" description="Helical" evidence="10">
    <location>
        <begin position="202"/>
        <end position="220"/>
    </location>
</feature>
<feature type="compositionally biased region" description="Basic and acidic residues" evidence="9">
    <location>
        <begin position="544"/>
        <end position="558"/>
    </location>
</feature>
<feature type="domain" description="Potassium channel" evidence="11">
    <location>
        <begin position="178"/>
        <end position="260"/>
    </location>
</feature>
<sequence length="785" mass="87719">MARGGTNGPPPQPPPDPSTAEPRVGGKCYHVSTRKTLATKDELEKLYRPIRELTIDDLAYRIIFHCNIGIANDLNETFPVSRVGESTEPEKWTYYNAFFFALTTLSTIGYGNLFPTSDGSRMILVLYALIGVPFTGIILSRLGDFFGSRLLRAHHRYKNHIYDSKLTLVLDVLIYLVPGMVVFIVAPMFLFAHNEGWSYPQAFYYAFITLTTIGFGDLVAGQSSGTETLPDVLYKIFIIVWIMFGLGYLIMILGFITRAMKSKTLAKMEQKIASSFKATQSKIWNEFLDDVNIMRRALNEAYINRVKPVYREKQPLWVTSDRRSNSMPNLSEWPEAMTREELEEWNETQALGAGKAKRRRALSEGVATLEAVLPRVMSEGALEDIDIESTFKDRPRPSLAHQDLQTEEFLSQIVSQRRLSVFDPTLHEGGFDLFSDDEILDSELAEKPTSNYDSLRYRPKRNRARSDAFFALNGGESRSRNSLYDHQITWSGADSLHAQTMIKNMRARAAADMEAGAEKLDKPSPAANFRRLSVAAINFFSGDKKKKEEKKKKSDKNQNHRPSLFEEDDDLPFNPDLFSGARRPSLLDVLGPLPTSGENTPMGSVLEQTTIADFIRIMSTLRSLEAAGGFSQQDVNSTFATAPPGVSSARESRHPSLSHLFAGQSPAGREVLRAKGAVSTGNLPAKARRYSQAPVRRDDQSFRRRAASISQGGNFSDVRRSGRFASPMRPSATPASALGSNIPAPPSLVVTSPDGQHRFRVESVRRTDQLPSHMRRYRGSSLSEL</sequence>
<dbReference type="Proteomes" id="UP001307889">
    <property type="component" value="Chromosome 4"/>
</dbReference>
<feature type="transmembrane region" description="Helical" evidence="10">
    <location>
        <begin position="168"/>
        <end position="190"/>
    </location>
</feature>
<keyword evidence="13" id="KW-1185">Reference proteome</keyword>
<dbReference type="EMBL" id="AP028912">
    <property type="protein sequence ID" value="BES93088.1"/>
    <property type="molecule type" value="Genomic_DNA"/>
</dbReference>
<dbReference type="Gene3D" id="1.10.287.70">
    <property type="match status" value="1"/>
</dbReference>
<keyword evidence="2 8" id="KW-0813">Transport</keyword>
<evidence type="ECO:0000256" key="4">
    <source>
        <dbReference type="ARBA" id="ARBA00022989"/>
    </source>
</evidence>
<feature type="region of interest" description="Disordered" evidence="9">
    <location>
        <begin position="686"/>
        <end position="785"/>
    </location>
</feature>
<evidence type="ECO:0000256" key="6">
    <source>
        <dbReference type="ARBA" id="ARBA00023136"/>
    </source>
</evidence>
<evidence type="ECO:0000256" key="7">
    <source>
        <dbReference type="ARBA" id="ARBA00023303"/>
    </source>
</evidence>
<dbReference type="SUPFAM" id="SSF81324">
    <property type="entry name" value="Voltage-gated potassium channels"/>
    <property type="match status" value="2"/>
</dbReference>
<protein>
    <submittedName>
        <fullName evidence="12">Ion channel</fullName>
    </submittedName>
</protein>
<dbReference type="Pfam" id="PF07885">
    <property type="entry name" value="Ion_trans_2"/>
    <property type="match status" value="2"/>
</dbReference>
<accession>A0ABN7ALI3</accession>
<keyword evidence="7 8" id="KW-0407">Ion channel</keyword>
<evidence type="ECO:0000256" key="10">
    <source>
        <dbReference type="SAM" id="Phobius"/>
    </source>
</evidence>
<evidence type="ECO:0000259" key="11">
    <source>
        <dbReference type="Pfam" id="PF07885"/>
    </source>
</evidence>
<feature type="domain" description="Potassium channel" evidence="11">
    <location>
        <begin position="87"/>
        <end position="146"/>
    </location>
</feature>
<keyword evidence="4 10" id="KW-1133">Transmembrane helix</keyword>
<gene>
    <name evidence="12" type="ORF">NTJ_05898</name>
</gene>
<feature type="compositionally biased region" description="Basic and acidic residues" evidence="9">
    <location>
        <begin position="755"/>
        <end position="768"/>
    </location>
</feature>
<feature type="transmembrane region" description="Helical" evidence="10">
    <location>
        <begin position="123"/>
        <end position="147"/>
    </location>
</feature>